<gene>
    <name evidence="2" type="ORF">U0035_12115</name>
</gene>
<name>A0ABZ0VZF4_9BACT</name>
<dbReference type="Proteomes" id="UP001325680">
    <property type="component" value="Chromosome"/>
</dbReference>
<proteinExistence type="predicted"/>
<protein>
    <submittedName>
        <fullName evidence="2">YceI family protein</fullName>
    </submittedName>
</protein>
<evidence type="ECO:0000313" key="3">
    <source>
        <dbReference type="Proteomes" id="UP001325680"/>
    </source>
</evidence>
<dbReference type="EMBL" id="CP139960">
    <property type="protein sequence ID" value="WQD36410.1"/>
    <property type="molecule type" value="Genomic_DNA"/>
</dbReference>
<evidence type="ECO:0000313" key="2">
    <source>
        <dbReference type="EMBL" id="WQD36410.1"/>
    </source>
</evidence>
<dbReference type="InterPro" id="IPR036761">
    <property type="entry name" value="TTHA0802/YceI-like_sf"/>
</dbReference>
<feature type="domain" description="Lipid/polyisoprenoid-binding YceI-like" evidence="1">
    <location>
        <begin position="54"/>
        <end position="189"/>
    </location>
</feature>
<dbReference type="Gene3D" id="2.40.128.110">
    <property type="entry name" value="Lipid/polyisoprenoid-binding, YceI-like"/>
    <property type="match status" value="1"/>
</dbReference>
<keyword evidence="3" id="KW-1185">Reference proteome</keyword>
<dbReference type="Pfam" id="PF04264">
    <property type="entry name" value="YceI"/>
    <property type="match status" value="1"/>
</dbReference>
<evidence type="ECO:0000259" key="1">
    <source>
        <dbReference type="Pfam" id="PF04264"/>
    </source>
</evidence>
<dbReference type="SUPFAM" id="SSF101874">
    <property type="entry name" value="YceI-like"/>
    <property type="match status" value="1"/>
</dbReference>
<sequence length="197" mass="22077">MLLAKYIWFGFFYWLMPVLPAQTYQTTLVEGSSFTLKGSSNINKFELVYTGDLGKTNKVQVEREDSKMNMKSGSGVNLKVGDFKSSNAYITKDFRKMLRADTYPNLVIEPVSVWKPKAQATIVCVLVNLTIAGCTRQETISLDLTKQDATALQCKGSHKISLKRYALAAPKKALGAVQVHDEVAIDMLLKLQYRKIK</sequence>
<dbReference type="RefSeq" id="WP_114790048.1">
    <property type="nucleotide sequence ID" value="NZ_CP139960.1"/>
</dbReference>
<reference evidence="2 3" key="1">
    <citation type="submission" date="2023-12" db="EMBL/GenBank/DDBJ databases">
        <title>Genome sequencing and assembly of bacterial species from a model synthetic community.</title>
        <authorList>
            <person name="Hogle S.L."/>
        </authorList>
    </citation>
    <scope>NUCLEOTIDE SEQUENCE [LARGE SCALE GENOMIC DNA]</scope>
    <source>
        <strain evidence="2 3">HAMBI_3031</strain>
    </source>
</reference>
<accession>A0ABZ0VZF4</accession>
<organism evidence="2 3">
    <name type="scientific">Niabella yanshanensis</name>
    <dbReference type="NCBI Taxonomy" id="577386"/>
    <lineage>
        <taxon>Bacteria</taxon>
        <taxon>Pseudomonadati</taxon>
        <taxon>Bacteroidota</taxon>
        <taxon>Chitinophagia</taxon>
        <taxon>Chitinophagales</taxon>
        <taxon>Chitinophagaceae</taxon>
        <taxon>Niabella</taxon>
    </lineage>
</organism>
<dbReference type="InterPro" id="IPR007372">
    <property type="entry name" value="Lipid/polyisoprenoid-bd_YceI"/>
</dbReference>